<dbReference type="GO" id="GO:0007219">
    <property type="term" value="P:Notch signaling pathway"/>
    <property type="evidence" value="ECO:0007669"/>
    <property type="project" value="TreeGrafter"/>
</dbReference>
<keyword evidence="1" id="KW-0862">Zinc</keyword>
<gene>
    <name evidence="4" type="ORF">GSLYS_00005358001</name>
</gene>
<feature type="non-terminal residue" evidence="4">
    <location>
        <position position="1"/>
    </location>
</feature>
<name>A0AAV2HDA6_LYMST</name>
<dbReference type="EMBL" id="CAXITT010000084">
    <property type="protein sequence ID" value="CAL1531263.1"/>
    <property type="molecule type" value="Genomic_DNA"/>
</dbReference>
<dbReference type="GO" id="GO:0005886">
    <property type="term" value="C:plasma membrane"/>
    <property type="evidence" value="ECO:0007669"/>
    <property type="project" value="TreeGrafter"/>
</dbReference>
<dbReference type="SUPFAM" id="SSF55486">
    <property type="entry name" value="Metalloproteases ('zincins'), catalytic domain"/>
    <property type="match status" value="1"/>
</dbReference>
<comment type="caution">
    <text evidence="1">Lacks conserved residue(s) required for the propagation of feature annotation.</text>
</comment>
<evidence type="ECO:0000256" key="1">
    <source>
        <dbReference type="PROSITE-ProRule" id="PRU00276"/>
    </source>
</evidence>
<dbReference type="AlphaFoldDB" id="A0AAV2HDA6"/>
<organism evidence="4 5">
    <name type="scientific">Lymnaea stagnalis</name>
    <name type="common">Great pond snail</name>
    <name type="synonym">Helix stagnalis</name>
    <dbReference type="NCBI Taxonomy" id="6523"/>
    <lineage>
        <taxon>Eukaryota</taxon>
        <taxon>Metazoa</taxon>
        <taxon>Spiralia</taxon>
        <taxon>Lophotrochozoa</taxon>
        <taxon>Mollusca</taxon>
        <taxon>Gastropoda</taxon>
        <taxon>Heterobranchia</taxon>
        <taxon>Euthyneura</taxon>
        <taxon>Panpulmonata</taxon>
        <taxon>Hygrophila</taxon>
        <taxon>Lymnaeoidea</taxon>
        <taxon>Lymnaeidae</taxon>
        <taxon>Lymnaea</taxon>
    </lineage>
</organism>
<evidence type="ECO:0000313" key="5">
    <source>
        <dbReference type="Proteomes" id="UP001497497"/>
    </source>
</evidence>
<feature type="binding site" evidence="1">
    <location>
        <position position="173"/>
    </location>
    <ligand>
        <name>Zn(2+)</name>
        <dbReference type="ChEBI" id="CHEBI:29105"/>
        <note>catalytic</note>
    </ligand>
</feature>
<evidence type="ECO:0000313" key="4">
    <source>
        <dbReference type="EMBL" id="CAL1531263.1"/>
    </source>
</evidence>
<dbReference type="GO" id="GO:0004222">
    <property type="term" value="F:metalloendopeptidase activity"/>
    <property type="evidence" value="ECO:0007669"/>
    <property type="project" value="InterPro"/>
</dbReference>
<dbReference type="InterPro" id="IPR051489">
    <property type="entry name" value="ADAM_Metalloproteinase"/>
</dbReference>
<dbReference type="GO" id="GO:0046872">
    <property type="term" value="F:metal ion binding"/>
    <property type="evidence" value="ECO:0007669"/>
    <property type="project" value="UniProtKB-KW"/>
</dbReference>
<dbReference type="Gene3D" id="4.10.70.10">
    <property type="entry name" value="Disintegrin domain"/>
    <property type="match status" value="1"/>
</dbReference>
<keyword evidence="5" id="KW-1185">Reference proteome</keyword>
<dbReference type="InterPro" id="IPR001762">
    <property type="entry name" value="Disintegrin_dom"/>
</dbReference>
<evidence type="ECO:0000259" key="3">
    <source>
        <dbReference type="PROSITE" id="PS50215"/>
    </source>
</evidence>
<feature type="domain" description="Disintegrin" evidence="2">
    <location>
        <begin position="230"/>
        <end position="332"/>
    </location>
</feature>
<evidence type="ECO:0000259" key="2">
    <source>
        <dbReference type="PROSITE" id="PS50214"/>
    </source>
</evidence>
<feature type="non-terminal residue" evidence="4">
    <location>
        <position position="463"/>
    </location>
</feature>
<feature type="domain" description="Peptidase M12B" evidence="3">
    <location>
        <begin position="1"/>
        <end position="229"/>
    </location>
</feature>
<dbReference type="SMART" id="SM00050">
    <property type="entry name" value="DISIN"/>
    <property type="match status" value="1"/>
</dbReference>
<proteinExistence type="predicted"/>
<feature type="binding site" evidence="1">
    <location>
        <position position="167"/>
    </location>
    <ligand>
        <name>Zn(2+)</name>
        <dbReference type="ChEBI" id="CHEBI:29105"/>
        <note>catalytic</note>
    </ligand>
</feature>
<feature type="active site" evidence="1">
    <location>
        <position position="164"/>
    </location>
</feature>
<comment type="caution">
    <text evidence="4">The sequence shown here is derived from an EMBL/GenBank/DDBJ whole genome shotgun (WGS) entry which is preliminary data.</text>
</comment>
<dbReference type="Pfam" id="PF13688">
    <property type="entry name" value="Reprolysin_5"/>
    <property type="match status" value="1"/>
</dbReference>
<dbReference type="PANTHER" id="PTHR45702">
    <property type="entry name" value="ADAM10/ADAM17 METALLOPEPTIDASE FAMILY MEMBER"/>
    <property type="match status" value="1"/>
</dbReference>
<accession>A0AAV2HDA6</accession>
<reference evidence="4 5" key="1">
    <citation type="submission" date="2024-04" db="EMBL/GenBank/DDBJ databases">
        <authorList>
            <consortium name="Genoscope - CEA"/>
            <person name="William W."/>
        </authorList>
    </citation>
    <scope>NUCLEOTIDE SEQUENCE [LARGE SCALE GENOMIC DNA]</scope>
</reference>
<dbReference type="Gene3D" id="3.40.390.10">
    <property type="entry name" value="Collagenase (Catalytic Domain)"/>
    <property type="match status" value="1"/>
</dbReference>
<dbReference type="InterPro" id="IPR001590">
    <property type="entry name" value="Peptidase_M12B"/>
</dbReference>
<dbReference type="PANTHER" id="PTHR45702:SF2">
    <property type="entry name" value="KUZBANIAN, ISOFORM A"/>
    <property type="match status" value="1"/>
</dbReference>
<dbReference type="Proteomes" id="UP001497497">
    <property type="component" value="Unassembled WGS sequence"/>
</dbReference>
<dbReference type="InterPro" id="IPR024079">
    <property type="entry name" value="MetalloPept_cat_dom_sf"/>
</dbReference>
<feature type="binding site" evidence="1">
    <location>
        <position position="163"/>
    </location>
    <ligand>
        <name>Zn(2+)</name>
        <dbReference type="ChEBI" id="CHEBI:29105"/>
        <note>catalytic</note>
    </ligand>
</feature>
<dbReference type="PROSITE" id="PS50215">
    <property type="entry name" value="ADAM_MEPRO"/>
    <property type="match status" value="1"/>
</dbReference>
<keyword evidence="1" id="KW-0479">Metal-binding</keyword>
<protein>
    <submittedName>
        <fullName evidence="4">Uncharacterized protein</fullName>
    </submittedName>
</protein>
<dbReference type="PROSITE" id="PS50214">
    <property type="entry name" value="DISINTEGRIN_2"/>
    <property type="match status" value="1"/>
</dbReference>
<dbReference type="Gene3D" id="4.10.70.30">
    <property type="match status" value="1"/>
</dbReference>
<dbReference type="GO" id="GO:0006509">
    <property type="term" value="P:membrane protein ectodomain proteolysis"/>
    <property type="evidence" value="ECO:0007669"/>
    <property type="project" value="TreeGrafter"/>
</dbReference>
<dbReference type="InterPro" id="IPR036436">
    <property type="entry name" value="Disintegrin_dom_sf"/>
</dbReference>
<sequence>SCNLHIVADHLFHRYYGAGSVTNTVNMMLQLINDADAVFRSTDFDGDGQGDNIGFIVGKVTVYSLKDKDYILNRPKVTSDQYLKLLSKSDFGDVCLGVAFTRRNMNGVAGTAFPGYSDETMPGGICQPRIRTYSYYSSLNAAFINFYDHSQSSHDRMVLALVHELAHSFGAMHDDLTECFSGGEYGNYIMFSKTNPGNQPNNRKFSVCSIRSILPVIRKKGSCFLQDNVVPQCGNSIPEAGEECDCGLTINCMLIDPCCTPGDADTGPDLPCRIRRSNNKLCSPKKHACCTENCTYIPSSAKHDCNIMDGCALLSRCDGRSGNCPVSHPKPDGTLCNLGLDVCKEGKCSVEVCKSLNLSTCLCIKEYDKCKVCCKEPKNGTCLPLSDLGIRFPDGSIIHHDIGASCIDEGYCGVTRMCFQNIEASKGGSKTVFLGFSSEKQFRNHAKNYWFYYILVTLSFFFV</sequence>